<keyword evidence="6 7" id="KW-0511">Multifunctional enzyme</keyword>
<evidence type="ECO:0000259" key="9">
    <source>
        <dbReference type="Pfam" id="PF08335"/>
    </source>
</evidence>
<feature type="domain" description="Glutamate-ammonia ligase adenylyltransferase repeated" evidence="8">
    <location>
        <begin position="570"/>
        <end position="809"/>
    </location>
</feature>
<dbReference type="PANTHER" id="PTHR30621:SF0">
    <property type="entry name" value="BIFUNCTIONAL GLUTAMINE SYNTHETASE ADENYLYLTRANSFERASE_ADENYLYL-REMOVING ENZYME"/>
    <property type="match status" value="1"/>
</dbReference>
<dbReference type="GO" id="GO:0016874">
    <property type="term" value="F:ligase activity"/>
    <property type="evidence" value="ECO:0007669"/>
    <property type="project" value="UniProtKB-KW"/>
</dbReference>
<evidence type="ECO:0000256" key="7">
    <source>
        <dbReference type="HAMAP-Rule" id="MF_00802"/>
    </source>
</evidence>
<dbReference type="GO" id="GO:0047388">
    <property type="term" value="F:[glutamine synthetase]-adenylyl-L-tyrosine phosphorylase activity"/>
    <property type="evidence" value="ECO:0007669"/>
    <property type="project" value="UniProtKB-EC"/>
</dbReference>
<comment type="cofactor">
    <cofactor evidence="7">
        <name>Mg(2+)</name>
        <dbReference type="ChEBI" id="CHEBI:18420"/>
    </cofactor>
</comment>
<gene>
    <name evidence="7 10" type="primary">glnE</name>
    <name evidence="10" type="ORF">PQR00_03405</name>
</gene>
<dbReference type="GO" id="GO:0008882">
    <property type="term" value="F:[glutamate-ammonia-ligase] adenylyltransferase activity"/>
    <property type="evidence" value="ECO:0007669"/>
    <property type="project" value="UniProtKB-EC"/>
</dbReference>
<dbReference type="HAMAP" id="MF_00802">
    <property type="entry name" value="GlnE"/>
    <property type="match status" value="1"/>
</dbReference>
<proteinExistence type="inferred from homology"/>
<comment type="catalytic activity">
    <reaction evidence="7">
        <text>[glutamine synthetase]-O(4)-(5'-adenylyl)-L-tyrosine + phosphate = [glutamine synthetase]-L-tyrosine + ADP</text>
        <dbReference type="Rhea" id="RHEA:43716"/>
        <dbReference type="Rhea" id="RHEA-COMP:10660"/>
        <dbReference type="Rhea" id="RHEA-COMP:10661"/>
        <dbReference type="ChEBI" id="CHEBI:43474"/>
        <dbReference type="ChEBI" id="CHEBI:46858"/>
        <dbReference type="ChEBI" id="CHEBI:83624"/>
        <dbReference type="ChEBI" id="CHEBI:456216"/>
        <dbReference type="EC" id="2.7.7.89"/>
    </reaction>
</comment>
<dbReference type="SUPFAM" id="SSF81301">
    <property type="entry name" value="Nucleotidyltransferase"/>
    <property type="match status" value="2"/>
</dbReference>
<evidence type="ECO:0000256" key="3">
    <source>
        <dbReference type="ARBA" id="ARBA00022741"/>
    </source>
</evidence>
<evidence type="ECO:0000256" key="1">
    <source>
        <dbReference type="ARBA" id="ARBA00022679"/>
    </source>
</evidence>
<evidence type="ECO:0000259" key="8">
    <source>
        <dbReference type="Pfam" id="PF03710"/>
    </source>
</evidence>
<dbReference type="InterPro" id="IPR023057">
    <property type="entry name" value="GlnE"/>
</dbReference>
<feature type="domain" description="Glutamate-ammonia ligase adenylyltransferase repeated" evidence="8">
    <location>
        <begin position="30"/>
        <end position="272"/>
    </location>
</feature>
<feature type="region of interest" description="Adenylyl removase" evidence="7">
    <location>
        <begin position="1"/>
        <end position="458"/>
    </location>
</feature>
<feature type="domain" description="PII-uridylyltransferase/Glutamine-synthetase adenylyltransferase" evidence="9">
    <location>
        <begin position="829"/>
        <end position="919"/>
    </location>
</feature>
<evidence type="ECO:0000256" key="5">
    <source>
        <dbReference type="ARBA" id="ARBA00022842"/>
    </source>
</evidence>
<dbReference type="EC" id="2.7.7.89" evidence="7"/>
<name>A0ABW9BTQ2_9BURK</name>
<dbReference type="PANTHER" id="PTHR30621">
    <property type="entry name" value="GLUTAMINE SYNTHETASE ADENYLYLTRANSFERASE"/>
    <property type="match status" value="1"/>
</dbReference>
<dbReference type="CDD" id="cd05401">
    <property type="entry name" value="NT_GlnE_GlnD_like"/>
    <property type="match status" value="2"/>
</dbReference>
<protein>
    <recommendedName>
        <fullName evidence="7">Bifunctional glutamine synthetase adenylyltransferase/adenylyl-removing enzyme</fullName>
    </recommendedName>
    <alternativeName>
        <fullName evidence="7">ATP:glutamine synthetase adenylyltransferase</fullName>
    </alternativeName>
    <alternativeName>
        <fullName evidence="7">ATase</fullName>
    </alternativeName>
    <domain>
        <recommendedName>
            <fullName evidence="7">Glutamine synthetase adenylyl-L-tyrosine phosphorylase</fullName>
            <ecNumber evidence="7">2.7.7.89</ecNumber>
        </recommendedName>
        <alternativeName>
            <fullName evidence="7">Adenylyl removase</fullName>
            <shortName evidence="7">AR</shortName>
            <shortName evidence="7">AT-N</shortName>
        </alternativeName>
    </domain>
    <domain>
        <recommendedName>
            <fullName evidence="7">Glutamine synthetase adenylyl transferase</fullName>
            <ecNumber evidence="7">2.7.7.42</ecNumber>
        </recommendedName>
        <alternativeName>
            <fullName evidence="7">Adenylyl transferase</fullName>
            <shortName evidence="7">AT</shortName>
            <shortName evidence="7">AT-C</shortName>
        </alternativeName>
    </domain>
</protein>
<keyword evidence="10" id="KW-0436">Ligase</keyword>
<dbReference type="EMBL" id="JAQQDH010000001">
    <property type="protein sequence ID" value="MFM0442621.1"/>
    <property type="molecule type" value="Genomic_DNA"/>
</dbReference>
<dbReference type="EC" id="2.7.7.42" evidence="7"/>
<dbReference type="Gene3D" id="1.20.120.330">
    <property type="entry name" value="Nucleotidyltransferases domain 2"/>
    <property type="match status" value="2"/>
</dbReference>
<dbReference type="RefSeq" id="WP_408127421.1">
    <property type="nucleotide sequence ID" value="NZ_JAQQDH010000001.1"/>
</dbReference>
<keyword evidence="4 7" id="KW-0067">ATP-binding</keyword>
<dbReference type="Proteomes" id="UP001629288">
    <property type="component" value="Unassembled WGS sequence"/>
</dbReference>
<accession>A0ABW9BTQ2</accession>
<keyword evidence="5 7" id="KW-0460">Magnesium</keyword>
<feature type="domain" description="PII-uridylyltransferase/Glutamine-synthetase adenylyltransferase" evidence="9">
    <location>
        <begin position="301"/>
        <end position="444"/>
    </location>
</feature>
<comment type="function">
    <text evidence="7">Involved in the regulation of glutamine synthetase GlnA, a key enzyme in the process to assimilate ammonia. When cellular nitrogen levels are high, the C-terminal adenylyl transferase (AT) inactivates GlnA by covalent transfer of an adenylyl group from ATP to specific tyrosine residue of GlnA, thus reducing its activity. Conversely, when nitrogen levels are low, the N-terminal adenylyl removase (AR) activates GlnA by removing the adenylyl group by phosphorolysis, increasing its activity. The regulatory region of GlnE binds the signal transduction protein PII (GlnB) which indicates the nitrogen status of the cell.</text>
</comment>
<evidence type="ECO:0000256" key="6">
    <source>
        <dbReference type="ARBA" id="ARBA00023268"/>
    </source>
</evidence>
<organism evidence="10 11">
    <name type="scientific">Paraburkholderia strydomiana</name>
    <dbReference type="NCBI Taxonomy" id="1245417"/>
    <lineage>
        <taxon>Bacteria</taxon>
        <taxon>Pseudomonadati</taxon>
        <taxon>Pseudomonadota</taxon>
        <taxon>Betaproteobacteria</taxon>
        <taxon>Burkholderiales</taxon>
        <taxon>Burkholderiaceae</taxon>
        <taxon>Paraburkholderia</taxon>
    </lineage>
</organism>
<dbReference type="Pfam" id="PF03710">
    <property type="entry name" value="GlnE"/>
    <property type="match status" value="2"/>
</dbReference>
<dbReference type="Pfam" id="PF08335">
    <property type="entry name" value="GlnD_UR_UTase"/>
    <property type="match status" value="2"/>
</dbReference>
<comment type="similarity">
    <text evidence="7">Belongs to the GlnE family.</text>
</comment>
<evidence type="ECO:0000256" key="2">
    <source>
        <dbReference type="ARBA" id="ARBA00022695"/>
    </source>
</evidence>
<dbReference type="Gene3D" id="3.30.460.10">
    <property type="entry name" value="Beta Polymerase, domain 2"/>
    <property type="match status" value="2"/>
</dbReference>
<feature type="region of interest" description="Adenylyl transferase" evidence="7">
    <location>
        <begin position="464"/>
        <end position="950"/>
    </location>
</feature>
<evidence type="ECO:0000313" key="11">
    <source>
        <dbReference type="Proteomes" id="UP001629288"/>
    </source>
</evidence>
<reference evidence="10 11" key="1">
    <citation type="journal article" date="2024" name="Chem. Sci.">
        <title>Discovery of megapolipeptins by genome mining of a Burkholderiales bacteria collection.</title>
        <authorList>
            <person name="Paulo B.S."/>
            <person name="Recchia M.J.J."/>
            <person name="Lee S."/>
            <person name="Fergusson C.H."/>
            <person name="Romanowski S.B."/>
            <person name="Hernandez A."/>
            <person name="Krull N."/>
            <person name="Liu D.Y."/>
            <person name="Cavanagh H."/>
            <person name="Bos A."/>
            <person name="Gray C.A."/>
            <person name="Murphy B.T."/>
            <person name="Linington R.G."/>
            <person name="Eustaquio A.S."/>
        </authorList>
    </citation>
    <scope>NUCLEOTIDE SEQUENCE [LARGE SCALE GENOMIC DNA]</scope>
    <source>
        <strain evidence="10 11">RL17-379-BIB-C</strain>
    </source>
</reference>
<dbReference type="InterPro" id="IPR013546">
    <property type="entry name" value="PII_UdlTrfase/GS_AdlTrfase"/>
</dbReference>
<keyword evidence="1 7" id="KW-0808">Transferase</keyword>
<sequence length="950" mass="105879">MPLAHSPRQSSNERARPLMTHATLLSSDYSHYAARAAAAHPKLAVQVAELASAPLTRERIDARFDMLCAEAAGGASAPLTEEALKRALRRLRTEVFCAVMERDLAGEADVAEVTGAMTDLAETTIQRALAVLSAELEALFGEPRGPQGERLTLGVVGMGKLGGRELNVSSDIDLIFIYEEDGETAGGQRAAIATQDFFTRLGKRLIGALAEVTADGYVFRVDMRLRPNGDSGPLVCSLGMLEEYFYVQGREWERYAWIKGRLVSEATSEAARRLSKQLDAIVTPFVYRRYLDFGVISAIRALHLQIRQEAQRRASMRPDKADDIKLGRGGIREIEFSAQVFQLIRGGQDAGFRVRPTLAVLRHAATHGLIDTSVCVKLSQAYRFLRELEHRLQYRNDAQTHAMPVDPEDRAALARAMGCDDYSTLMARLDAHREFVEQQFDQIFADKVSGRDGCGAPEDGAAAWVWSSALSDDSAEDALRARIVELGIAEPGDLLARLRGVWQSSRYAGLAERSRQRFDIVAQRALEAARTLEPPERRGDTLARLFDLLEAVSRRGAYLALLTEYPQALHRVLSVLGASRWAAGYLIRHPQLLDELLDDEAINSPFDWPEFKRTLRLRLAAADGVEQQMDLLRHAHQAEVFRILLIDLAGKLSVEHVSDRLSELADAVLDVTLEAVWNQLPKRHREVPRFAVIAYGKLGGKELGYASDLDVIFLYDDPDDAAADIYSTYTRRLITWLTTATGAGTLFDIDLRLRPNGESGLLVTDLDAFRRYQLREGDAANTAWVWEHQALTRARYCAGDAQIGAQFEAIREQVLTTPRDAAQLAAEIVEMRERVIAGHPNHTTLFDLKHDRGGMVDIEFTVQYWVLLHAARDPELIRNTGNIALLREVSRLGLMSEAEAETVGAAYRTYRKLQHKLRLDGMEKARVEPALVATERDAVLGLWERVFGER</sequence>
<comment type="catalytic activity">
    <reaction evidence="7">
        <text>[glutamine synthetase]-L-tyrosine + ATP = [glutamine synthetase]-O(4)-(5'-adenylyl)-L-tyrosine + diphosphate</text>
        <dbReference type="Rhea" id="RHEA:18589"/>
        <dbReference type="Rhea" id="RHEA-COMP:10660"/>
        <dbReference type="Rhea" id="RHEA-COMP:10661"/>
        <dbReference type="ChEBI" id="CHEBI:30616"/>
        <dbReference type="ChEBI" id="CHEBI:33019"/>
        <dbReference type="ChEBI" id="CHEBI:46858"/>
        <dbReference type="ChEBI" id="CHEBI:83624"/>
        <dbReference type="EC" id="2.7.7.42"/>
    </reaction>
</comment>
<dbReference type="SUPFAM" id="SSF81593">
    <property type="entry name" value="Nucleotidyltransferase substrate binding subunit/domain"/>
    <property type="match status" value="2"/>
</dbReference>
<evidence type="ECO:0000313" key="10">
    <source>
        <dbReference type="EMBL" id="MFM0442621.1"/>
    </source>
</evidence>
<dbReference type="Gene3D" id="1.20.120.1510">
    <property type="match status" value="1"/>
</dbReference>
<keyword evidence="2 7" id="KW-0548">Nucleotidyltransferase</keyword>
<keyword evidence="3 7" id="KW-0547">Nucleotide-binding</keyword>
<dbReference type="InterPro" id="IPR005190">
    <property type="entry name" value="GlnE_rpt_dom"/>
</dbReference>
<dbReference type="InterPro" id="IPR043519">
    <property type="entry name" value="NT_sf"/>
</dbReference>
<dbReference type="NCBIfam" id="NF008292">
    <property type="entry name" value="PRK11072.1"/>
    <property type="match status" value="1"/>
</dbReference>
<evidence type="ECO:0000256" key="4">
    <source>
        <dbReference type="ARBA" id="ARBA00022840"/>
    </source>
</evidence>
<keyword evidence="11" id="KW-1185">Reference proteome</keyword>
<comment type="caution">
    <text evidence="10">The sequence shown here is derived from an EMBL/GenBank/DDBJ whole genome shotgun (WGS) entry which is preliminary data.</text>
</comment>